<accession>A0AAD9M830</accession>
<dbReference type="InterPro" id="IPR051175">
    <property type="entry name" value="CLK_kinases"/>
</dbReference>
<dbReference type="EMBL" id="MU842808">
    <property type="protein sequence ID" value="KAK2035577.1"/>
    <property type="molecule type" value="Genomic_DNA"/>
</dbReference>
<proteinExistence type="predicted"/>
<evidence type="ECO:0000256" key="5">
    <source>
        <dbReference type="ARBA" id="ARBA00022840"/>
    </source>
</evidence>
<evidence type="ECO:0000256" key="4">
    <source>
        <dbReference type="ARBA" id="ARBA00022777"/>
    </source>
</evidence>
<dbReference type="InterPro" id="IPR000719">
    <property type="entry name" value="Prot_kinase_dom"/>
</dbReference>
<dbReference type="SUPFAM" id="SSF56112">
    <property type="entry name" value="Protein kinase-like (PK-like)"/>
    <property type="match status" value="1"/>
</dbReference>
<reference evidence="7" key="1">
    <citation type="submission" date="2021-06" db="EMBL/GenBank/DDBJ databases">
        <title>Comparative genomics, transcriptomics and evolutionary studies reveal genomic signatures of adaptation to plant cell wall in hemibiotrophic fungi.</title>
        <authorList>
            <consortium name="DOE Joint Genome Institute"/>
            <person name="Baroncelli R."/>
            <person name="Diaz J.F."/>
            <person name="Benocci T."/>
            <person name="Peng M."/>
            <person name="Battaglia E."/>
            <person name="Haridas S."/>
            <person name="Andreopoulos W."/>
            <person name="Labutti K."/>
            <person name="Pangilinan J."/>
            <person name="Floch G.L."/>
            <person name="Makela M.R."/>
            <person name="Henrissat B."/>
            <person name="Grigoriev I.V."/>
            <person name="Crouch J.A."/>
            <person name="De Vries R.P."/>
            <person name="Sukno S.A."/>
            <person name="Thon M.R."/>
        </authorList>
    </citation>
    <scope>NUCLEOTIDE SEQUENCE</scope>
    <source>
        <strain evidence="7">MAFF235873</strain>
    </source>
</reference>
<dbReference type="Gene3D" id="3.30.200.20">
    <property type="entry name" value="Phosphorylase Kinase, domain 1"/>
    <property type="match status" value="1"/>
</dbReference>
<keyword evidence="3" id="KW-0547">Nucleotide-binding</keyword>
<dbReference type="Proteomes" id="UP001232148">
    <property type="component" value="Unassembled WGS sequence"/>
</dbReference>
<protein>
    <submittedName>
        <fullName evidence="7">Kinase domain-containing protein</fullName>
    </submittedName>
</protein>
<dbReference type="GO" id="GO:0005524">
    <property type="term" value="F:ATP binding"/>
    <property type="evidence" value="ECO:0007669"/>
    <property type="project" value="UniProtKB-KW"/>
</dbReference>
<dbReference type="PANTHER" id="PTHR45646:SF11">
    <property type="entry name" value="SERINE_THREONINE-PROTEIN KINASE DOA"/>
    <property type="match status" value="1"/>
</dbReference>
<evidence type="ECO:0000313" key="7">
    <source>
        <dbReference type="EMBL" id="KAK2035577.1"/>
    </source>
</evidence>
<dbReference type="PANTHER" id="PTHR45646">
    <property type="entry name" value="SERINE/THREONINE-PROTEIN KINASE DOA-RELATED"/>
    <property type="match status" value="1"/>
</dbReference>
<name>A0AAD9M830_9PEZI</name>
<keyword evidence="5" id="KW-0067">ATP-binding</keyword>
<gene>
    <name evidence="7" type="ORF">LX32DRAFT_606854</name>
</gene>
<evidence type="ECO:0000256" key="1">
    <source>
        <dbReference type="ARBA" id="ARBA00022527"/>
    </source>
</evidence>
<dbReference type="Gene3D" id="1.10.510.10">
    <property type="entry name" value="Transferase(Phosphotransferase) domain 1"/>
    <property type="match status" value="1"/>
</dbReference>
<sequence length="433" mass="48599">MPTSPFEHIDDVKRLDFYRPGGYHPIEIGVRLRDRYTVVHKLGFGMGDLTYSTIWLARDEQLAKYVAVKVGTADHSSKEVDILSQISTRAIENAKYGGSLIPLILDRFSLDGPNGTHPCSVTAPARCTLAEVLEPGSGPLQLRVARSLTAQLAIAVAYVHQLGYVHGDVHMGNILLQLPSPDHLSVEQLYKEFDPPEPEPVVRVDGQPLSPGVPSHVYLPIWLGKPGDEVTLAEAKLVLADFGTAFCPAEEPRFESYTPLQIRPPEARFEPTTPLSYPSDIWSLGCVIWGILGVRPFLDNWLFGPDDATADQVDALGPMPDEWWETWEGRSKRFSENGKPEEGREVWTFDQRFQDAIQEPRRRRGLKVMNDSESDALFRMIRGMLMFKPGDRLSVENVLRSDWMKTWAIPEAEKTWGRRLLCNDISPTSRGGL</sequence>
<evidence type="ECO:0000313" key="8">
    <source>
        <dbReference type="Proteomes" id="UP001232148"/>
    </source>
</evidence>
<dbReference type="AlphaFoldDB" id="A0AAD9M830"/>
<keyword evidence="1" id="KW-0723">Serine/threonine-protein kinase</keyword>
<keyword evidence="4 7" id="KW-0418">Kinase</keyword>
<dbReference type="GO" id="GO:0005634">
    <property type="term" value="C:nucleus"/>
    <property type="evidence" value="ECO:0007669"/>
    <property type="project" value="TreeGrafter"/>
</dbReference>
<keyword evidence="8" id="KW-1185">Reference proteome</keyword>
<dbReference type="PROSITE" id="PS50011">
    <property type="entry name" value="PROTEIN_KINASE_DOM"/>
    <property type="match status" value="1"/>
</dbReference>
<comment type="caution">
    <text evidence="7">The sequence shown here is derived from an EMBL/GenBank/DDBJ whole genome shotgun (WGS) entry which is preliminary data.</text>
</comment>
<keyword evidence="2" id="KW-0808">Transferase</keyword>
<feature type="domain" description="Protein kinase" evidence="6">
    <location>
        <begin position="36"/>
        <end position="404"/>
    </location>
</feature>
<dbReference type="SMART" id="SM00220">
    <property type="entry name" value="S_TKc"/>
    <property type="match status" value="1"/>
</dbReference>
<evidence type="ECO:0000256" key="3">
    <source>
        <dbReference type="ARBA" id="ARBA00022741"/>
    </source>
</evidence>
<organism evidence="7 8">
    <name type="scientific">Colletotrichum zoysiae</name>
    <dbReference type="NCBI Taxonomy" id="1216348"/>
    <lineage>
        <taxon>Eukaryota</taxon>
        <taxon>Fungi</taxon>
        <taxon>Dikarya</taxon>
        <taxon>Ascomycota</taxon>
        <taxon>Pezizomycotina</taxon>
        <taxon>Sordariomycetes</taxon>
        <taxon>Hypocreomycetidae</taxon>
        <taxon>Glomerellales</taxon>
        <taxon>Glomerellaceae</taxon>
        <taxon>Colletotrichum</taxon>
        <taxon>Colletotrichum graminicola species complex</taxon>
    </lineage>
</organism>
<dbReference type="InterPro" id="IPR011009">
    <property type="entry name" value="Kinase-like_dom_sf"/>
</dbReference>
<evidence type="ECO:0000259" key="6">
    <source>
        <dbReference type="PROSITE" id="PS50011"/>
    </source>
</evidence>
<dbReference type="GO" id="GO:0043484">
    <property type="term" value="P:regulation of RNA splicing"/>
    <property type="evidence" value="ECO:0007669"/>
    <property type="project" value="TreeGrafter"/>
</dbReference>
<evidence type="ECO:0000256" key="2">
    <source>
        <dbReference type="ARBA" id="ARBA00022679"/>
    </source>
</evidence>
<dbReference type="GO" id="GO:0004674">
    <property type="term" value="F:protein serine/threonine kinase activity"/>
    <property type="evidence" value="ECO:0007669"/>
    <property type="project" value="UniProtKB-KW"/>
</dbReference>